<dbReference type="InterPro" id="IPR013325">
    <property type="entry name" value="RNA_pol_sigma_r2"/>
</dbReference>
<dbReference type="InterPro" id="IPR014284">
    <property type="entry name" value="RNA_pol_sigma-70_dom"/>
</dbReference>
<dbReference type="InterPro" id="IPR013324">
    <property type="entry name" value="RNA_pol_sigma_r3/r4-like"/>
</dbReference>
<sequence>MTDDKFLWAYEKFRNTVYSVIFSYVRNTEDASELSQDTFIKLYTYDGGFDSDEHMKAWLIRVAINSCNNHFRSRKHISASPIPDDIPSEEMHETDEIISIVMKLPEKYRIPIHLFYYEEYSIAEIAKILELPEATVKTRLKRGRDKLKNTLRKEDWL</sequence>
<dbReference type="Pfam" id="PF04542">
    <property type="entry name" value="Sigma70_r2"/>
    <property type="match status" value="1"/>
</dbReference>
<name>A0A315Y1U0_RUMFL</name>
<dbReference type="NCBIfam" id="TIGR02937">
    <property type="entry name" value="sigma70-ECF"/>
    <property type="match status" value="1"/>
</dbReference>
<evidence type="ECO:0000259" key="5">
    <source>
        <dbReference type="Pfam" id="PF04542"/>
    </source>
</evidence>
<dbReference type="InterPro" id="IPR013249">
    <property type="entry name" value="RNA_pol_sigma70_r4_t2"/>
</dbReference>
<evidence type="ECO:0000256" key="3">
    <source>
        <dbReference type="ARBA" id="ARBA00023082"/>
    </source>
</evidence>
<dbReference type="GO" id="GO:0016987">
    <property type="term" value="F:sigma factor activity"/>
    <property type="evidence" value="ECO:0007669"/>
    <property type="project" value="UniProtKB-KW"/>
</dbReference>
<keyword evidence="2" id="KW-0805">Transcription regulation</keyword>
<dbReference type="PANTHER" id="PTHR43133:SF60">
    <property type="entry name" value="RNA POLYMERASE SIGMA FACTOR SIGV"/>
    <property type="match status" value="1"/>
</dbReference>
<dbReference type="Pfam" id="PF08281">
    <property type="entry name" value="Sigma70_r4_2"/>
    <property type="match status" value="1"/>
</dbReference>
<dbReference type="InterPro" id="IPR039425">
    <property type="entry name" value="RNA_pol_sigma-70-like"/>
</dbReference>
<evidence type="ECO:0000313" key="7">
    <source>
        <dbReference type="EMBL" id="PWJ13358.1"/>
    </source>
</evidence>
<evidence type="ECO:0000313" key="8">
    <source>
        <dbReference type="Proteomes" id="UP000245720"/>
    </source>
</evidence>
<feature type="domain" description="RNA polymerase sigma factor 70 region 4 type 2" evidence="6">
    <location>
        <begin position="96"/>
        <end position="147"/>
    </location>
</feature>
<keyword evidence="4" id="KW-0804">Transcription</keyword>
<dbReference type="Gene3D" id="1.10.10.10">
    <property type="entry name" value="Winged helix-like DNA-binding domain superfamily/Winged helix DNA-binding domain"/>
    <property type="match status" value="1"/>
</dbReference>
<dbReference type="Gene3D" id="1.10.1740.10">
    <property type="match status" value="1"/>
</dbReference>
<evidence type="ECO:0000256" key="2">
    <source>
        <dbReference type="ARBA" id="ARBA00023015"/>
    </source>
</evidence>
<dbReference type="RefSeq" id="WP_109726000.1">
    <property type="nucleotide sequence ID" value="NZ_CACYST010000153.1"/>
</dbReference>
<dbReference type="GO" id="GO:0006352">
    <property type="term" value="P:DNA-templated transcription initiation"/>
    <property type="evidence" value="ECO:0007669"/>
    <property type="project" value="InterPro"/>
</dbReference>
<proteinExistence type="inferred from homology"/>
<protein>
    <submittedName>
        <fullName evidence="7">RNA polymerase sigma-70 factor (ECF subfamily)</fullName>
    </submittedName>
</protein>
<reference evidence="7 8" key="1">
    <citation type="submission" date="2018-05" db="EMBL/GenBank/DDBJ databases">
        <title>The Hungate 1000. A catalogue of reference genomes from the rumen microbiome.</title>
        <authorList>
            <person name="Kelly W."/>
        </authorList>
    </citation>
    <scope>NUCLEOTIDE SEQUENCE [LARGE SCALE GENOMIC DNA]</scope>
    <source>
        <strain evidence="7 8">SAb67</strain>
    </source>
</reference>
<dbReference type="SUPFAM" id="SSF88946">
    <property type="entry name" value="Sigma2 domain of RNA polymerase sigma factors"/>
    <property type="match status" value="1"/>
</dbReference>
<dbReference type="AlphaFoldDB" id="A0A315Y1U0"/>
<dbReference type="GO" id="GO:0003677">
    <property type="term" value="F:DNA binding"/>
    <property type="evidence" value="ECO:0007669"/>
    <property type="project" value="InterPro"/>
</dbReference>
<dbReference type="InterPro" id="IPR036388">
    <property type="entry name" value="WH-like_DNA-bd_sf"/>
</dbReference>
<dbReference type="SUPFAM" id="SSF88659">
    <property type="entry name" value="Sigma3 and sigma4 domains of RNA polymerase sigma factors"/>
    <property type="match status" value="1"/>
</dbReference>
<dbReference type="OrthoDB" id="2594372at2"/>
<dbReference type="CDD" id="cd06171">
    <property type="entry name" value="Sigma70_r4"/>
    <property type="match status" value="1"/>
</dbReference>
<dbReference type="EMBL" id="QGDI01000004">
    <property type="protein sequence ID" value="PWJ13358.1"/>
    <property type="molecule type" value="Genomic_DNA"/>
</dbReference>
<dbReference type="Proteomes" id="UP000245720">
    <property type="component" value="Unassembled WGS sequence"/>
</dbReference>
<evidence type="ECO:0000256" key="4">
    <source>
        <dbReference type="ARBA" id="ARBA00023163"/>
    </source>
</evidence>
<keyword evidence="3" id="KW-0731">Sigma factor</keyword>
<gene>
    <name evidence="7" type="ORF">IE37_01159</name>
</gene>
<dbReference type="PANTHER" id="PTHR43133">
    <property type="entry name" value="RNA POLYMERASE ECF-TYPE SIGMA FACTO"/>
    <property type="match status" value="1"/>
</dbReference>
<feature type="domain" description="RNA polymerase sigma-70 region 2" evidence="5">
    <location>
        <begin position="10"/>
        <end position="75"/>
    </location>
</feature>
<organism evidence="7 8">
    <name type="scientific">Ruminococcus flavefaciens</name>
    <dbReference type="NCBI Taxonomy" id="1265"/>
    <lineage>
        <taxon>Bacteria</taxon>
        <taxon>Bacillati</taxon>
        <taxon>Bacillota</taxon>
        <taxon>Clostridia</taxon>
        <taxon>Eubacteriales</taxon>
        <taxon>Oscillospiraceae</taxon>
        <taxon>Ruminococcus</taxon>
    </lineage>
</organism>
<accession>A0A315Y1U0</accession>
<evidence type="ECO:0000256" key="1">
    <source>
        <dbReference type="ARBA" id="ARBA00010641"/>
    </source>
</evidence>
<comment type="similarity">
    <text evidence="1">Belongs to the sigma-70 factor family. ECF subfamily.</text>
</comment>
<evidence type="ECO:0000259" key="6">
    <source>
        <dbReference type="Pfam" id="PF08281"/>
    </source>
</evidence>
<dbReference type="InterPro" id="IPR007627">
    <property type="entry name" value="RNA_pol_sigma70_r2"/>
</dbReference>
<comment type="caution">
    <text evidence="7">The sequence shown here is derived from an EMBL/GenBank/DDBJ whole genome shotgun (WGS) entry which is preliminary data.</text>
</comment>